<dbReference type="InterPro" id="IPR027024">
    <property type="entry name" value="UCP027386_ABC_sbc_TM0202"/>
</dbReference>
<dbReference type="Pfam" id="PF09084">
    <property type="entry name" value="NMT1"/>
    <property type="match status" value="1"/>
</dbReference>
<dbReference type="PANTHER" id="PTHR30024">
    <property type="entry name" value="ALIPHATIC SULFONATES-BINDING PROTEIN-RELATED"/>
    <property type="match status" value="1"/>
</dbReference>
<dbReference type="Proteomes" id="UP000030428">
    <property type="component" value="Unassembled WGS sequence"/>
</dbReference>
<reference evidence="2 3" key="1">
    <citation type="journal article" date="2016" name="Front. Microbiol.">
        <title>Single-Cell (Meta-)Genomics of a Dimorphic Candidatus Thiomargarita nelsonii Reveals Genomic Plasticity.</title>
        <authorList>
            <person name="Flood B.E."/>
            <person name="Fliss P."/>
            <person name="Jones D.S."/>
            <person name="Dick G.J."/>
            <person name="Jain S."/>
            <person name="Kaster A.K."/>
            <person name="Winkel M."/>
            <person name="Mussmann M."/>
            <person name="Bailey J."/>
        </authorList>
    </citation>
    <scope>NUCLEOTIDE SEQUENCE [LARGE SCALE GENOMIC DNA]</scope>
    <source>
        <strain evidence="2">Hydrate Ridge</strain>
    </source>
</reference>
<evidence type="ECO:0000313" key="2">
    <source>
        <dbReference type="EMBL" id="KHD07169.1"/>
    </source>
</evidence>
<organism evidence="2 3">
    <name type="scientific">Candidatus Thiomargarita nelsonii</name>
    <dbReference type="NCBI Taxonomy" id="1003181"/>
    <lineage>
        <taxon>Bacteria</taxon>
        <taxon>Pseudomonadati</taxon>
        <taxon>Pseudomonadota</taxon>
        <taxon>Gammaproteobacteria</taxon>
        <taxon>Thiotrichales</taxon>
        <taxon>Thiotrichaceae</taxon>
        <taxon>Thiomargarita</taxon>
    </lineage>
</organism>
<dbReference type="SUPFAM" id="SSF53850">
    <property type="entry name" value="Periplasmic binding protein-like II"/>
    <property type="match status" value="1"/>
</dbReference>
<keyword evidence="3" id="KW-1185">Reference proteome</keyword>
<dbReference type="AlphaFoldDB" id="A0A0A6PA94"/>
<evidence type="ECO:0000313" key="3">
    <source>
        <dbReference type="Proteomes" id="UP000030428"/>
    </source>
</evidence>
<sequence>MSSTKQNENDSSNKLDKIVLAGPFATVSHPLIHIVKSGALSDVAKEVEFRLWRNPDQLRAIVLEGSVNFVAVPTNVAANLYNKRQKIKLLNVSIWGILGMMTRDENLKTLADFKGKEIVVPFRSDMPDIMLKELIKAQGFDPDKDFKLIYVSNPINAMQMLILRRASHALLAEPAISMALRKTGSFPLKAIAPNLFRSADLQDEWAKAFNTDNKVPEAGMAVLGEVDEKVVDRFSVEYKKALNWYKDNPVEAGIETAEVLPMLDKNAIADSIKYVTLESISAIQSKDKLEFFFEVLKKSEPKLIGGKIPDDGFYYKAEQ</sequence>
<accession>A0A0A6PA94</accession>
<proteinExistence type="predicted"/>
<protein>
    <submittedName>
        <fullName evidence="2">ABC transporter substrate-binding protein</fullName>
    </submittedName>
</protein>
<feature type="domain" description="SsuA/THI5-like" evidence="1">
    <location>
        <begin position="100"/>
        <end position="151"/>
    </location>
</feature>
<dbReference type="PIRSF" id="PIRSF027386">
    <property type="entry name" value="UCP027386_ABC_sbc_TM0202"/>
    <property type="match status" value="1"/>
</dbReference>
<evidence type="ECO:0000259" key="1">
    <source>
        <dbReference type="Pfam" id="PF09084"/>
    </source>
</evidence>
<dbReference type="Gene3D" id="3.40.190.10">
    <property type="entry name" value="Periplasmic binding protein-like II"/>
    <property type="match status" value="2"/>
</dbReference>
<dbReference type="PANTHER" id="PTHR30024:SF46">
    <property type="entry name" value="ABC TRANSPORTER, SUBSTRATE-BINDING LIPOPROTEIN"/>
    <property type="match status" value="1"/>
</dbReference>
<comment type="caution">
    <text evidence="2">The sequence shown here is derived from an EMBL/GenBank/DDBJ whole genome shotgun (WGS) entry which is preliminary data.</text>
</comment>
<name>A0A0A6PA94_9GAMM</name>
<gene>
    <name evidence="2" type="ORF">PN36_27565</name>
</gene>
<dbReference type="EMBL" id="JSZA02000171">
    <property type="protein sequence ID" value="KHD07169.1"/>
    <property type="molecule type" value="Genomic_DNA"/>
</dbReference>
<dbReference type="InterPro" id="IPR015168">
    <property type="entry name" value="SsuA/THI5"/>
</dbReference>